<dbReference type="GO" id="GO:0003677">
    <property type="term" value="F:DNA binding"/>
    <property type="evidence" value="ECO:0007669"/>
    <property type="project" value="InterPro"/>
</dbReference>
<dbReference type="Proteomes" id="UP000824261">
    <property type="component" value="Unassembled WGS sequence"/>
</dbReference>
<comment type="caution">
    <text evidence="2">The sequence shown here is derived from an EMBL/GenBank/DDBJ whole genome shotgun (WGS) entry which is preliminary data.</text>
</comment>
<dbReference type="InterPro" id="IPR007492">
    <property type="entry name" value="LytTR_DNA-bd_dom"/>
</dbReference>
<protein>
    <submittedName>
        <fullName evidence="2">LytTR family transcriptional regulator</fullName>
    </submittedName>
</protein>
<name>A0A9D1D2H3_9ACTN</name>
<accession>A0A9D1D2H3</accession>
<evidence type="ECO:0000259" key="1">
    <source>
        <dbReference type="PROSITE" id="PS50930"/>
    </source>
</evidence>
<dbReference type="SMART" id="SM00850">
    <property type="entry name" value="LytTR"/>
    <property type="match status" value="1"/>
</dbReference>
<reference evidence="2" key="2">
    <citation type="journal article" date="2021" name="PeerJ">
        <title>Extensive microbial diversity within the chicken gut microbiome revealed by metagenomics and culture.</title>
        <authorList>
            <person name="Gilroy R."/>
            <person name="Ravi A."/>
            <person name="Getino M."/>
            <person name="Pursley I."/>
            <person name="Horton D.L."/>
            <person name="Alikhan N.F."/>
            <person name="Baker D."/>
            <person name="Gharbi K."/>
            <person name="Hall N."/>
            <person name="Watson M."/>
            <person name="Adriaenssens E.M."/>
            <person name="Foster-Nyarko E."/>
            <person name="Jarju S."/>
            <person name="Secka A."/>
            <person name="Antonio M."/>
            <person name="Oren A."/>
            <person name="Chaudhuri R.R."/>
            <person name="La Ragione R."/>
            <person name="Hildebrand F."/>
            <person name="Pallen M.J."/>
        </authorList>
    </citation>
    <scope>NUCLEOTIDE SEQUENCE</scope>
    <source>
        <strain evidence="2">ChiGjej1B1-2707</strain>
    </source>
</reference>
<evidence type="ECO:0000313" key="2">
    <source>
        <dbReference type="EMBL" id="HIR00770.1"/>
    </source>
</evidence>
<dbReference type="AlphaFoldDB" id="A0A9D1D2H3"/>
<dbReference type="PROSITE" id="PS50930">
    <property type="entry name" value="HTH_LYTTR"/>
    <property type="match status" value="1"/>
</dbReference>
<proteinExistence type="predicted"/>
<gene>
    <name evidence="2" type="ORF">IAA69_00610</name>
</gene>
<dbReference type="Gene3D" id="2.40.50.1020">
    <property type="entry name" value="LytTr DNA-binding domain"/>
    <property type="match status" value="1"/>
</dbReference>
<dbReference type="EMBL" id="DVGB01000005">
    <property type="protein sequence ID" value="HIR00770.1"/>
    <property type="molecule type" value="Genomic_DNA"/>
</dbReference>
<dbReference type="Pfam" id="PF04397">
    <property type="entry name" value="LytTR"/>
    <property type="match status" value="1"/>
</dbReference>
<feature type="domain" description="HTH LytTR-type" evidence="1">
    <location>
        <begin position="8"/>
        <end position="70"/>
    </location>
</feature>
<organism evidence="2 3">
    <name type="scientific">Candidatus Aveggerthella stercoripullorum</name>
    <dbReference type="NCBI Taxonomy" id="2840688"/>
    <lineage>
        <taxon>Bacteria</taxon>
        <taxon>Bacillati</taxon>
        <taxon>Actinomycetota</taxon>
        <taxon>Coriobacteriia</taxon>
        <taxon>Eggerthellales</taxon>
        <taxon>Eggerthellaceae</taxon>
        <taxon>Eggerthellaceae incertae sedis</taxon>
        <taxon>Candidatus Aveggerthella</taxon>
    </lineage>
</organism>
<sequence length="120" mass="13657">MLPIHPALTIQRGGVREEIPVSDIFYLEQQGHVVNIHLKDGTVKTAYEKVSAVAQRLTGQPFFQTHKSFLAHLAFVGHMDADLRCFVMADGKNIPIRRELMGKARRAWEEFLFARNRRGG</sequence>
<evidence type="ECO:0000313" key="3">
    <source>
        <dbReference type="Proteomes" id="UP000824261"/>
    </source>
</evidence>
<reference evidence="2" key="1">
    <citation type="submission" date="2020-10" db="EMBL/GenBank/DDBJ databases">
        <authorList>
            <person name="Gilroy R."/>
        </authorList>
    </citation>
    <scope>NUCLEOTIDE SEQUENCE</scope>
    <source>
        <strain evidence="2">ChiGjej1B1-2707</strain>
    </source>
</reference>